<evidence type="ECO:0000256" key="1">
    <source>
        <dbReference type="SAM" id="Coils"/>
    </source>
</evidence>
<accession>A0AAD1U737</accession>
<name>A0AAD1U737_EUPCR</name>
<evidence type="ECO:0000313" key="2">
    <source>
        <dbReference type="EMBL" id="CAI2361494.1"/>
    </source>
</evidence>
<dbReference type="Proteomes" id="UP001295684">
    <property type="component" value="Unassembled WGS sequence"/>
</dbReference>
<reference evidence="2" key="1">
    <citation type="submission" date="2023-07" db="EMBL/GenBank/DDBJ databases">
        <authorList>
            <consortium name="AG Swart"/>
            <person name="Singh M."/>
            <person name="Singh A."/>
            <person name="Seah K."/>
            <person name="Emmerich C."/>
        </authorList>
    </citation>
    <scope>NUCLEOTIDE SEQUENCE</scope>
    <source>
        <strain evidence="2">DP1</strain>
    </source>
</reference>
<proteinExistence type="predicted"/>
<organism evidence="2 3">
    <name type="scientific">Euplotes crassus</name>
    <dbReference type="NCBI Taxonomy" id="5936"/>
    <lineage>
        <taxon>Eukaryota</taxon>
        <taxon>Sar</taxon>
        <taxon>Alveolata</taxon>
        <taxon>Ciliophora</taxon>
        <taxon>Intramacronucleata</taxon>
        <taxon>Spirotrichea</taxon>
        <taxon>Hypotrichia</taxon>
        <taxon>Euplotida</taxon>
        <taxon>Euplotidae</taxon>
        <taxon>Moneuplotes</taxon>
    </lineage>
</organism>
<keyword evidence="3" id="KW-1185">Reference proteome</keyword>
<evidence type="ECO:0000313" key="3">
    <source>
        <dbReference type="Proteomes" id="UP001295684"/>
    </source>
</evidence>
<gene>
    <name evidence="2" type="ORF">ECRASSUSDP1_LOCUS2805</name>
</gene>
<protein>
    <submittedName>
        <fullName evidence="2">Uncharacterized protein</fullName>
    </submittedName>
</protein>
<dbReference type="AlphaFoldDB" id="A0AAD1U737"/>
<comment type="caution">
    <text evidence="2">The sequence shown here is derived from an EMBL/GenBank/DDBJ whole genome shotgun (WGS) entry which is preliminary data.</text>
</comment>
<keyword evidence="1" id="KW-0175">Coiled coil</keyword>
<feature type="coiled-coil region" evidence="1">
    <location>
        <begin position="344"/>
        <end position="378"/>
    </location>
</feature>
<dbReference type="EMBL" id="CAMPGE010002684">
    <property type="protein sequence ID" value="CAI2361494.1"/>
    <property type="molecule type" value="Genomic_DNA"/>
</dbReference>
<sequence length="607" mass="70466">MEVYRSEESLSARVEALEKTFQEWRVKISDSILLGSLVKIQEEEEDRENLLKTVERVTTKGVKSNLEKLEIKFDGYKHESSIKLAFLEKNSEIVEGKIDDLRAKQSDIAYNLKIISEVFHQKADVTELNKVHKQMSHYAPLHEFRDLQQQLVMDYARNDEFEICQKNVSELRDITDNKIDTKTAQDKFKNLEFQFSQKLIAYAKNQYLDEQLTTLREEMKEVLDKVLLASDDLKTMKSFSEMFSTKLKVKIEYSDLKEGLDSIKSQFGNFCSYEHIKNMNAKIDPFMKQVDTLLTTYTDDNKKAKEMIRRFDEVLLEKASKFNLEELKIELKKYIHSKSFQEFLSQLSSDQAKAHKEIEQLNQKVENIEKGYSKKIDQKMECSLKDVKKKVFETIGGKPITANELDNLLKLKADKKDADFLWKSKASRQEIQDHSKSIEQLKYQLEEALVLMIQSIKNGIIWHSESKNSVINQSASNLQQLSNLYNFVKNRNKESGLGTLDLNRTHTRSIHTNRSVLPEPAVKLIENRRTSQHSRVLNNSSLDVPQIKRSEMISRNKLISAISKKKRVNLKCFNFNEAFSKFSSVQLSGFTRSRQSVSKALKSSKNS</sequence>